<accession>A0A4P6JZM8</accession>
<evidence type="ECO:0000313" key="8">
    <source>
        <dbReference type="EMBL" id="QBD80576.1"/>
    </source>
</evidence>
<keyword evidence="3" id="KW-0812">Transmembrane</keyword>
<dbReference type="OrthoDB" id="9811754at2"/>
<dbReference type="InterPro" id="IPR011053">
    <property type="entry name" value="Single_hybrid_motif"/>
</dbReference>
<feature type="domain" description="p-hydroxybenzoic acid efflux pump subunit AaeA-like beta-barrel" evidence="6">
    <location>
        <begin position="119"/>
        <end position="212"/>
    </location>
</feature>
<dbReference type="PANTHER" id="PTHR30386">
    <property type="entry name" value="MEMBRANE FUSION SUBUNIT OF EMRAB-TOLC MULTIDRUG EFFLUX PUMP"/>
    <property type="match status" value="1"/>
</dbReference>
<dbReference type="GO" id="GO:0016020">
    <property type="term" value="C:membrane"/>
    <property type="evidence" value="ECO:0007669"/>
    <property type="project" value="UniProtKB-SubCell"/>
</dbReference>
<dbReference type="SUPFAM" id="SSF51230">
    <property type="entry name" value="Single hybrid motif"/>
    <property type="match status" value="1"/>
</dbReference>
<comment type="similarity">
    <text evidence="2">Belongs to the membrane fusion protein (MFP) (TC 8.A.1) family.</text>
</comment>
<dbReference type="AlphaFoldDB" id="A0A4P6JZM8"/>
<keyword evidence="4" id="KW-1133">Transmembrane helix</keyword>
<name>A0A4P6JZM8_KTERU</name>
<evidence type="ECO:0000256" key="4">
    <source>
        <dbReference type="ARBA" id="ARBA00022989"/>
    </source>
</evidence>
<organism evidence="8 9">
    <name type="scientific">Ktedonosporobacter rubrisoli</name>
    <dbReference type="NCBI Taxonomy" id="2509675"/>
    <lineage>
        <taxon>Bacteria</taxon>
        <taxon>Bacillati</taxon>
        <taxon>Chloroflexota</taxon>
        <taxon>Ktedonobacteria</taxon>
        <taxon>Ktedonobacterales</taxon>
        <taxon>Ktedonosporobacteraceae</taxon>
        <taxon>Ktedonosporobacter</taxon>
    </lineage>
</organism>
<dbReference type="KEGG" id="kbs:EPA93_33240"/>
<sequence length="214" mass="22390">MRRMILVPLLIIVAVLAIAGGVAYYLYNNYLYYSTDDAQVTGSIVSVSATSAGQLSALNVKQGDRVTAGQVIGTVTPPNNGNAVRLTSPIDGTILQVAAVPGQTVAPGVSLVQETNLNSLNITAYVDEGQLDNVKIGQDVDIHIDAFSDTTYTGHVQRVVQATAGSFSLMPTQDNASGNFTKVGQRVPVVISLDGNTGKNIVPGLSAEVTIHIH</sequence>
<dbReference type="EMBL" id="CP035758">
    <property type="protein sequence ID" value="QBD80576.1"/>
    <property type="molecule type" value="Genomic_DNA"/>
</dbReference>
<evidence type="ECO:0000259" key="6">
    <source>
        <dbReference type="Pfam" id="PF25963"/>
    </source>
</evidence>
<dbReference type="InterPro" id="IPR058635">
    <property type="entry name" value="BSH_YhbJ"/>
</dbReference>
<evidence type="ECO:0000256" key="2">
    <source>
        <dbReference type="ARBA" id="ARBA00009477"/>
    </source>
</evidence>
<dbReference type="GO" id="GO:0055085">
    <property type="term" value="P:transmembrane transport"/>
    <property type="evidence" value="ECO:0007669"/>
    <property type="project" value="InterPro"/>
</dbReference>
<dbReference type="Pfam" id="PF25997">
    <property type="entry name" value="BSH_YhbJ"/>
    <property type="match status" value="1"/>
</dbReference>
<dbReference type="Gene3D" id="2.40.30.170">
    <property type="match status" value="1"/>
</dbReference>
<evidence type="ECO:0000259" key="7">
    <source>
        <dbReference type="Pfam" id="PF25997"/>
    </source>
</evidence>
<protein>
    <submittedName>
        <fullName evidence="8">HlyD family efflux transporter periplasmic adaptor subunit</fullName>
    </submittedName>
</protein>
<reference evidence="8 9" key="1">
    <citation type="submission" date="2019-01" db="EMBL/GenBank/DDBJ databases">
        <title>Ktedonosporobacter rubrisoli SCAWS-G2.</title>
        <authorList>
            <person name="Huang Y."/>
            <person name="Yan B."/>
        </authorList>
    </citation>
    <scope>NUCLEOTIDE SEQUENCE [LARGE SCALE GENOMIC DNA]</scope>
    <source>
        <strain evidence="8 9">SCAWS-G2</strain>
    </source>
</reference>
<proteinExistence type="inferred from homology"/>
<dbReference type="PANTHER" id="PTHR30386:SF26">
    <property type="entry name" value="TRANSPORT PROTEIN COMB"/>
    <property type="match status" value="1"/>
</dbReference>
<evidence type="ECO:0000256" key="1">
    <source>
        <dbReference type="ARBA" id="ARBA00004167"/>
    </source>
</evidence>
<dbReference type="InterPro" id="IPR058634">
    <property type="entry name" value="AaeA-lik-b-barrel"/>
</dbReference>
<evidence type="ECO:0000256" key="3">
    <source>
        <dbReference type="ARBA" id="ARBA00022692"/>
    </source>
</evidence>
<comment type="subcellular location">
    <subcellularLocation>
        <location evidence="1">Membrane</location>
        <topology evidence="1">Single-pass membrane protein</topology>
    </subcellularLocation>
</comment>
<evidence type="ECO:0000313" key="9">
    <source>
        <dbReference type="Proteomes" id="UP000290365"/>
    </source>
</evidence>
<keyword evidence="5" id="KW-0472">Membrane</keyword>
<feature type="domain" description="YhbJ barrel-sandwich hybrid" evidence="7">
    <location>
        <begin position="44"/>
        <end position="114"/>
    </location>
</feature>
<dbReference type="InterPro" id="IPR050739">
    <property type="entry name" value="MFP"/>
</dbReference>
<keyword evidence="9" id="KW-1185">Reference proteome</keyword>
<evidence type="ECO:0000256" key="5">
    <source>
        <dbReference type="ARBA" id="ARBA00023136"/>
    </source>
</evidence>
<dbReference type="Proteomes" id="UP000290365">
    <property type="component" value="Chromosome"/>
</dbReference>
<dbReference type="RefSeq" id="WP_129891640.1">
    <property type="nucleotide sequence ID" value="NZ_CP035758.1"/>
</dbReference>
<dbReference type="Gene3D" id="2.40.50.100">
    <property type="match status" value="1"/>
</dbReference>
<dbReference type="Pfam" id="PF25963">
    <property type="entry name" value="Beta-barrel_AAEA"/>
    <property type="match status" value="1"/>
</dbReference>
<gene>
    <name evidence="8" type="ORF">EPA93_33240</name>
</gene>